<evidence type="ECO:0000259" key="3">
    <source>
        <dbReference type="Pfam" id="PF01471"/>
    </source>
</evidence>
<feature type="region of interest" description="Disordered" evidence="1">
    <location>
        <begin position="235"/>
        <end position="260"/>
    </location>
</feature>
<dbReference type="PANTHER" id="PTHR30469:SF15">
    <property type="entry name" value="HLYD FAMILY OF SECRETION PROTEINS"/>
    <property type="match status" value="1"/>
</dbReference>
<dbReference type="AlphaFoldDB" id="A0AAU2VPX5"/>
<keyword evidence="2" id="KW-0472">Membrane</keyword>
<evidence type="ECO:0000313" key="4">
    <source>
        <dbReference type="EMBL" id="WTW69554.1"/>
    </source>
</evidence>
<evidence type="ECO:0000256" key="1">
    <source>
        <dbReference type="SAM" id="MobiDB-lite"/>
    </source>
</evidence>
<dbReference type="InterPro" id="IPR002477">
    <property type="entry name" value="Peptidoglycan-bd-like"/>
</dbReference>
<feature type="domain" description="Peptidoglycan binding-like" evidence="3">
    <location>
        <begin position="168"/>
        <end position="204"/>
    </location>
</feature>
<name>A0AAU2VPX5_9ACTN</name>
<dbReference type="Pfam" id="PF01471">
    <property type="entry name" value="PG_binding_1"/>
    <property type="match status" value="1"/>
</dbReference>
<dbReference type="InterPro" id="IPR036365">
    <property type="entry name" value="PGBD-like_sf"/>
</dbReference>
<accession>A0AAU2VPX5</accession>
<dbReference type="Gene3D" id="1.10.101.10">
    <property type="entry name" value="PGBD-like superfamily/PGBD"/>
    <property type="match status" value="1"/>
</dbReference>
<dbReference type="Gene3D" id="2.40.420.20">
    <property type="match status" value="1"/>
</dbReference>
<protein>
    <submittedName>
        <fullName evidence="4">Peptidoglycan-binding protein</fullName>
    </submittedName>
</protein>
<dbReference type="GO" id="GO:1990281">
    <property type="term" value="C:efflux pump complex"/>
    <property type="evidence" value="ECO:0007669"/>
    <property type="project" value="TreeGrafter"/>
</dbReference>
<reference evidence="4" key="1">
    <citation type="submission" date="2022-10" db="EMBL/GenBank/DDBJ databases">
        <title>The complete genomes of actinobacterial strains from the NBC collection.</title>
        <authorList>
            <person name="Joergensen T.S."/>
            <person name="Alvarez Arevalo M."/>
            <person name="Sterndorff E.B."/>
            <person name="Faurdal D."/>
            <person name="Vuksanovic O."/>
            <person name="Mourched A.-S."/>
            <person name="Charusanti P."/>
            <person name="Shaw S."/>
            <person name="Blin K."/>
            <person name="Weber T."/>
        </authorList>
    </citation>
    <scope>NUCLEOTIDE SEQUENCE</scope>
    <source>
        <strain evidence="4">NBC_00008</strain>
    </source>
</reference>
<evidence type="ECO:0000256" key="2">
    <source>
        <dbReference type="SAM" id="Phobius"/>
    </source>
</evidence>
<dbReference type="GO" id="GO:0015562">
    <property type="term" value="F:efflux transmembrane transporter activity"/>
    <property type="evidence" value="ECO:0007669"/>
    <property type="project" value="TreeGrafter"/>
</dbReference>
<dbReference type="EMBL" id="CP108313">
    <property type="protein sequence ID" value="WTW69554.1"/>
    <property type="molecule type" value="Genomic_DNA"/>
</dbReference>
<keyword evidence="2" id="KW-1133">Transmembrane helix</keyword>
<sequence>MSSESVEPDDSTRNEQDTRNEEGGGIDGEARDSGLARRRRWVVAVAVAAAVLGAAGVGASMVIKSPAQAAAEARAPKEDVLTAVVERRVLVSSVITRGQVRAGQTVNVSPQVSGGGEGATGAVITKLPVKAQDVLSSGRLLMEVSGRPVFVLRGKVPVYRDLRPGSEGDDVGQLQKALRDLGHPTAPDADGTFGAGTKTALSAFYASIGYDPLPAQDDGGEGVGAAAEAVRSAERALEDAKDSGPVAKGDGGGPGDPHKAVERAEEDLAGARADYAEIQAKSGPMLPAGETVFLESFPARVNAVQGVVGGKVSGTVMTLSSGRPAVRAYVPEYQKGLLRAGQHVEIYSEATGVSARAEVTRVADTQTAPDRSDAEPGAGGGEGDGTPAAGPVGYLVQITPDKALDAQLSGQDVRLTIEAASTGGRALVVPITAITAGADGRTVVTVVTGSGDQKRVEVRPGTSGDGYVSVEPVARAALRAGDRVVTGVRK</sequence>
<dbReference type="PANTHER" id="PTHR30469">
    <property type="entry name" value="MULTIDRUG RESISTANCE PROTEIN MDTA"/>
    <property type="match status" value="1"/>
</dbReference>
<keyword evidence="2" id="KW-0812">Transmembrane</keyword>
<proteinExistence type="predicted"/>
<organism evidence="4">
    <name type="scientific">Streptomyces sp. NBC_00008</name>
    <dbReference type="NCBI Taxonomy" id="2903610"/>
    <lineage>
        <taxon>Bacteria</taxon>
        <taxon>Bacillati</taxon>
        <taxon>Actinomycetota</taxon>
        <taxon>Actinomycetes</taxon>
        <taxon>Kitasatosporales</taxon>
        <taxon>Streptomycetaceae</taxon>
        <taxon>Streptomyces</taxon>
    </lineage>
</organism>
<feature type="compositionally biased region" description="Basic and acidic residues" evidence="1">
    <location>
        <begin position="10"/>
        <end position="33"/>
    </location>
</feature>
<dbReference type="SUPFAM" id="SSF47090">
    <property type="entry name" value="PGBD-like"/>
    <property type="match status" value="1"/>
</dbReference>
<feature type="region of interest" description="Disordered" evidence="1">
    <location>
        <begin position="358"/>
        <end position="392"/>
    </location>
</feature>
<feature type="transmembrane region" description="Helical" evidence="2">
    <location>
        <begin position="41"/>
        <end position="63"/>
    </location>
</feature>
<feature type="region of interest" description="Disordered" evidence="1">
    <location>
        <begin position="1"/>
        <end position="33"/>
    </location>
</feature>
<dbReference type="InterPro" id="IPR036366">
    <property type="entry name" value="PGBDSf"/>
</dbReference>
<gene>
    <name evidence="4" type="ORF">OG398_15370</name>
</gene>